<sequence>MSENTLYIKNLFSSLYKHCAVQPPFCNDELSESEQSFINTLELLANNSLSDETLYEKGQLLIENIIANYPMLVPALNRDILWLLGGNCMHYLGDDELSDYQRIDELLHEADSNNTPLSFQEAKAKVLKLH</sequence>
<organism evidence="1 2">
    <name type="scientific">Dasania phycosphaerae</name>
    <dbReference type="NCBI Taxonomy" id="2950436"/>
    <lineage>
        <taxon>Bacteria</taxon>
        <taxon>Pseudomonadati</taxon>
        <taxon>Pseudomonadota</taxon>
        <taxon>Gammaproteobacteria</taxon>
        <taxon>Cellvibrionales</taxon>
        <taxon>Spongiibacteraceae</taxon>
        <taxon>Dasania</taxon>
    </lineage>
</organism>
<dbReference type="Proteomes" id="UP001069090">
    <property type="component" value="Unassembled WGS sequence"/>
</dbReference>
<dbReference type="InterPro" id="IPR048156">
    <property type="entry name" value="PA2817-like"/>
</dbReference>
<name>A0A9J6RS07_9GAMM</name>
<comment type="caution">
    <text evidence="1">The sequence shown here is derived from an EMBL/GenBank/DDBJ whole genome shotgun (WGS) entry which is preliminary data.</text>
</comment>
<evidence type="ECO:0000313" key="1">
    <source>
        <dbReference type="EMBL" id="MCZ0866952.1"/>
    </source>
</evidence>
<protein>
    <submittedName>
        <fullName evidence="1">Dehydrogenase</fullName>
    </submittedName>
</protein>
<reference evidence="1 2" key="1">
    <citation type="submission" date="2022-12" db="EMBL/GenBank/DDBJ databases">
        <title>Dasania phycosphaerae sp. nov., isolated from particulate material of the south coast of Korea.</title>
        <authorList>
            <person name="Jiang Y."/>
        </authorList>
    </citation>
    <scope>NUCLEOTIDE SEQUENCE [LARGE SCALE GENOMIC DNA]</scope>
    <source>
        <strain evidence="1 2">GY-19</strain>
    </source>
</reference>
<dbReference type="NCBIfam" id="NF041512">
    <property type="entry name" value="PA2817_fam"/>
    <property type="match status" value="1"/>
</dbReference>
<evidence type="ECO:0000313" key="2">
    <source>
        <dbReference type="Proteomes" id="UP001069090"/>
    </source>
</evidence>
<dbReference type="AlphaFoldDB" id="A0A9J6RS07"/>
<proteinExistence type="predicted"/>
<gene>
    <name evidence="1" type="ORF">O0V09_17230</name>
</gene>
<accession>A0A9J6RS07</accession>
<keyword evidence="2" id="KW-1185">Reference proteome</keyword>
<dbReference type="RefSeq" id="WP_258332902.1">
    <property type="nucleotide sequence ID" value="NZ_JAPTGG010000019.1"/>
</dbReference>
<dbReference type="EMBL" id="JAPTGG010000019">
    <property type="protein sequence ID" value="MCZ0866952.1"/>
    <property type="molecule type" value="Genomic_DNA"/>
</dbReference>